<gene>
    <name evidence="5" type="ORF">GTS_34410</name>
</gene>
<dbReference type="Proteomes" id="UP000298860">
    <property type="component" value="Unassembled WGS sequence"/>
</dbReference>
<dbReference type="PANTHER" id="PTHR30126:SF39">
    <property type="entry name" value="HTH-TYPE TRANSCRIPTIONAL REGULATOR CYSL"/>
    <property type="match status" value="1"/>
</dbReference>
<keyword evidence="6" id="KW-1185">Reference proteome</keyword>
<dbReference type="PANTHER" id="PTHR30126">
    <property type="entry name" value="HTH-TYPE TRANSCRIPTIONAL REGULATOR"/>
    <property type="match status" value="1"/>
</dbReference>
<keyword evidence="3" id="KW-0804">Transcription</keyword>
<proteinExistence type="inferred from homology"/>
<evidence type="ECO:0000259" key="4">
    <source>
        <dbReference type="PROSITE" id="PS50931"/>
    </source>
</evidence>
<feature type="domain" description="HTH lysR-type" evidence="4">
    <location>
        <begin position="1"/>
        <end position="58"/>
    </location>
</feature>
<comment type="caution">
    <text evidence="5">The sequence shown here is derived from an EMBL/GenBank/DDBJ whole genome shotgun (WGS) entry which is preliminary data.</text>
</comment>
<dbReference type="GO" id="GO:0000976">
    <property type="term" value="F:transcription cis-regulatory region binding"/>
    <property type="evidence" value="ECO:0007669"/>
    <property type="project" value="TreeGrafter"/>
</dbReference>
<dbReference type="PROSITE" id="PS50931">
    <property type="entry name" value="HTH_LYSR"/>
    <property type="match status" value="1"/>
</dbReference>
<dbReference type="RefSeq" id="WP_137814857.1">
    <property type="nucleotide sequence ID" value="NZ_BJFL01000017.1"/>
</dbReference>
<dbReference type="PRINTS" id="PR00039">
    <property type="entry name" value="HTHLYSR"/>
</dbReference>
<name>A0A4D4JAX6_9PSEU</name>
<dbReference type="InterPro" id="IPR036390">
    <property type="entry name" value="WH_DNA-bd_sf"/>
</dbReference>
<organism evidence="5 6">
    <name type="scientific">Gandjariella thermophila</name>
    <dbReference type="NCBI Taxonomy" id="1931992"/>
    <lineage>
        <taxon>Bacteria</taxon>
        <taxon>Bacillati</taxon>
        <taxon>Actinomycetota</taxon>
        <taxon>Actinomycetes</taxon>
        <taxon>Pseudonocardiales</taxon>
        <taxon>Pseudonocardiaceae</taxon>
        <taxon>Gandjariella</taxon>
    </lineage>
</organism>
<reference evidence="6" key="1">
    <citation type="submission" date="2019-04" db="EMBL/GenBank/DDBJ databases">
        <title>Draft genome sequence of Pseudonocardiaceae bacterium SL3-2-4.</title>
        <authorList>
            <person name="Ningsih F."/>
            <person name="Yokota A."/>
            <person name="Sakai Y."/>
            <person name="Nanatani K."/>
            <person name="Yabe S."/>
            <person name="Oetari A."/>
            <person name="Sjamsuridzal W."/>
        </authorList>
    </citation>
    <scope>NUCLEOTIDE SEQUENCE [LARGE SCALE GENOMIC DNA]</scope>
    <source>
        <strain evidence="6">SL3-2-4</strain>
    </source>
</reference>
<evidence type="ECO:0000256" key="1">
    <source>
        <dbReference type="ARBA" id="ARBA00009437"/>
    </source>
</evidence>
<evidence type="ECO:0000256" key="3">
    <source>
        <dbReference type="ARBA" id="ARBA00023163"/>
    </source>
</evidence>
<evidence type="ECO:0000256" key="2">
    <source>
        <dbReference type="ARBA" id="ARBA00023015"/>
    </source>
</evidence>
<dbReference type="EMBL" id="BJFL01000017">
    <property type="protein sequence ID" value="GDY31808.1"/>
    <property type="molecule type" value="Genomic_DNA"/>
</dbReference>
<dbReference type="GO" id="GO:0003700">
    <property type="term" value="F:DNA-binding transcription factor activity"/>
    <property type="evidence" value="ECO:0007669"/>
    <property type="project" value="InterPro"/>
</dbReference>
<dbReference type="OrthoDB" id="8417889at2"/>
<evidence type="ECO:0000313" key="5">
    <source>
        <dbReference type="EMBL" id="GDY31808.1"/>
    </source>
</evidence>
<keyword evidence="2" id="KW-0805">Transcription regulation</keyword>
<dbReference type="Gene3D" id="1.10.10.10">
    <property type="entry name" value="Winged helix-like DNA-binding domain superfamily/Winged helix DNA-binding domain"/>
    <property type="match status" value="1"/>
</dbReference>
<evidence type="ECO:0000313" key="6">
    <source>
        <dbReference type="Proteomes" id="UP000298860"/>
    </source>
</evidence>
<dbReference type="InterPro" id="IPR000847">
    <property type="entry name" value="LysR_HTH_N"/>
</dbReference>
<accession>A0A4D4JAX6</accession>
<dbReference type="Pfam" id="PF00126">
    <property type="entry name" value="HTH_1"/>
    <property type="match status" value="1"/>
</dbReference>
<protein>
    <recommendedName>
        <fullName evidence="4">HTH lysR-type domain-containing protein</fullName>
    </recommendedName>
</protein>
<dbReference type="SUPFAM" id="SSF46785">
    <property type="entry name" value="Winged helix' DNA-binding domain"/>
    <property type="match status" value="1"/>
</dbReference>
<dbReference type="InterPro" id="IPR036388">
    <property type="entry name" value="WH-like_DNA-bd_sf"/>
</dbReference>
<dbReference type="AlphaFoldDB" id="A0A4D4JAX6"/>
<comment type="similarity">
    <text evidence="1">Belongs to the LysR transcriptional regulatory family.</text>
</comment>
<sequence>MDLSLLRTFLGVYRAGSLSRAAPHLGLSQPAVTAQIRALESALGQQLFQRLPRGVAPTSVADELAREVAPHVDALAAVADRGVAPANPLAKPVHLAGPAELTTVHALPALAELVGRGLKLRVTLGLADDLLAGLAARRFVPRYLCRDELDSGTLVALRRPEVPPINTLFLAARAGTTTLPHIAAVRTRLLSAAASW</sequence>